<evidence type="ECO:0000313" key="1">
    <source>
        <dbReference type="EMBL" id="KKL66871.1"/>
    </source>
</evidence>
<accession>A0A0F9EKT0</accession>
<sequence>ICNKMGFIRIARDFFKRCPSKSFVKRLIRKYKEECRKRNKSTICFEDFIMGQAIEGVTESIEGQYFRS</sequence>
<dbReference type="EMBL" id="LAZR01027067">
    <property type="protein sequence ID" value="KKL66871.1"/>
    <property type="molecule type" value="Genomic_DNA"/>
</dbReference>
<feature type="non-terminal residue" evidence="1">
    <location>
        <position position="1"/>
    </location>
</feature>
<name>A0A0F9EKT0_9ZZZZ</name>
<proteinExistence type="predicted"/>
<dbReference type="AlphaFoldDB" id="A0A0F9EKT0"/>
<protein>
    <submittedName>
        <fullName evidence="1">Uncharacterized protein</fullName>
    </submittedName>
</protein>
<gene>
    <name evidence="1" type="ORF">LCGC14_2140720</name>
</gene>
<reference evidence="1" key="1">
    <citation type="journal article" date="2015" name="Nature">
        <title>Complex archaea that bridge the gap between prokaryotes and eukaryotes.</title>
        <authorList>
            <person name="Spang A."/>
            <person name="Saw J.H."/>
            <person name="Jorgensen S.L."/>
            <person name="Zaremba-Niedzwiedzka K."/>
            <person name="Martijn J."/>
            <person name="Lind A.E."/>
            <person name="van Eijk R."/>
            <person name="Schleper C."/>
            <person name="Guy L."/>
            <person name="Ettema T.J."/>
        </authorList>
    </citation>
    <scope>NUCLEOTIDE SEQUENCE</scope>
</reference>
<organism evidence="1">
    <name type="scientific">marine sediment metagenome</name>
    <dbReference type="NCBI Taxonomy" id="412755"/>
    <lineage>
        <taxon>unclassified sequences</taxon>
        <taxon>metagenomes</taxon>
        <taxon>ecological metagenomes</taxon>
    </lineage>
</organism>
<comment type="caution">
    <text evidence="1">The sequence shown here is derived from an EMBL/GenBank/DDBJ whole genome shotgun (WGS) entry which is preliminary data.</text>
</comment>